<sequence>MKKCAVYGDVAILNGIALSLNCATMELHKLFDTSYTMTTFFIITFFCSFSLYSFFFTMIIKMVTSC</sequence>
<feature type="transmembrane region" description="Helical" evidence="1">
    <location>
        <begin position="35"/>
        <end position="60"/>
    </location>
</feature>
<keyword evidence="1" id="KW-1133">Transmembrane helix</keyword>
<reference evidence="2" key="2">
    <citation type="journal article" date="2015" name="Fish Shellfish Immunol.">
        <title>Early steps in the European eel (Anguilla anguilla)-Vibrio vulnificus interaction in the gills: Role of the RtxA13 toxin.</title>
        <authorList>
            <person name="Callol A."/>
            <person name="Pajuelo D."/>
            <person name="Ebbesson L."/>
            <person name="Teles M."/>
            <person name="MacKenzie S."/>
            <person name="Amaro C."/>
        </authorList>
    </citation>
    <scope>NUCLEOTIDE SEQUENCE</scope>
</reference>
<keyword evidence="1" id="KW-0812">Transmembrane</keyword>
<proteinExistence type="predicted"/>
<keyword evidence="1" id="KW-0472">Membrane</keyword>
<dbReference type="EMBL" id="GBXM01014099">
    <property type="protein sequence ID" value="JAH94478.1"/>
    <property type="molecule type" value="Transcribed_RNA"/>
</dbReference>
<organism evidence="2">
    <name type="scientific">Anguilla anguilla</name>
    <name type="common">European freshwater eel</name>
    <name type="synonym">Muraena anguilla</name>
    <dbReference type="NCBI Taxonomy" id="7936"/>
    <lineage>
        <taxon>Eukaryota</taxon>
        <taxon>Metazoa</taxon>
        <taxon>Chordata</taxon>
        <taxon>Craniata</taxon>
        <taxon>Vertebrata</taxon>
        <taxon>Euteleostomi</taxon>
        <taxon>Actinopterygii</taxon>
        <taxon>Neopterygii</taxon>
        <taxon>Teleostei</taxon>
        <taxon>Anguilliformes</taxon>
        <taxon>Anguillidae</taxon>
        <taxon>Anguilla</taxon>
    </lineage>
</organism>
<evidence type="ECO:0000256" key="1">
    <source>
        <dbReference type="SAM" id="Phobius"/>
    </source>
</evidence>
<name>A0A0E9WYF6_ANGAN</name>
<accession>A0A0E9WYF6</accession>
<dbReference type="AlphaFoldDB" id="A0A0E9WYF6"/>
<reference evidence="2" key="1">
    <citation type="submission" date="2014-11" db="EMBL/GenBank/DDBJ databases">
        <authorList>
            <person name="Amaro Gonzalez C."/>
        </authorList>
    </citation>
    <scope>NUCLEOTIDE SEQUENCE</scope>
</reference>
<protein>
    <submittedName>
        <fullName evidence="2">Uncharacterized protein</fullName>
    </submittedName>
</protein>
<evidence type="ECO:0000313" key="2">
    <source>
        <dbReference type="EMBL" id="JAH94478.1"/>
    </source>
</evidence>